<organism evidence="8 9">
    <name type="scientific">Halobacillus shinanisalinarum</name>
    <dbReference type="NCBI Taxonomy" id="2932258"/>
    <lineage>
        <taxon>Bacteria</taxon>
        <taxon>Bacillati</taxon>
        <taxon>Bacillota</taxon>
        <taxon>Bacilli</taxon>
        <taxon>Bacillales</taxon>
        <taxon>Bacillaceae</taxon>
        <taxon>Halobacillus</taxon>
    </lineage>
</organism>
<comment type="subcellular location">
    <subcellularLocation>
        <location evidence="1">Endomembrane system</location>
        <topology evidence="1">Multi-pass membrane protein</topology>
    </subcellularLocation>
</comment>
<evidence type="ECO:0000256" key="2">
    <source>
        <dbReference type="ARBA" id="ARBA00007362"/>
    </source>
</evidence>
<evidence type="ECO:0000313" key="9">
    <source>
        <dbReference type="Proteomes" id="UP000831880"/>
    </source>
</evidence>
<protein>
    <submittedName>
        <fullName evidence="8">DMT family transporter</fullName>
    </submittedName>
</protein>
<feature type="transmembrane region" description="Helical" evidence="6">
    <location>
        <begin position="88"/>
        <end position="107"/>
    </location>
</feature>
<keyword evidence="4 6" id="KW-1133">Transmembrane helix</keyword>
<feature type="domain" description="EamA" evidence="7">
    <location>
        <begin position="148"/>
        <end position="283"/>
    </location>
</feature>
<dbReference type="InterPro" id="IPR050638">
    <property type="entry name" value="AA-Vitamin_Transporters"/>
</dbReference>
<keyword evidence="3 6" id="KW-0812">Transmembrane</keyword>
<accession>A0ABY4GVT8</accession>
<feature type="transmembrane region" description="Helical" evidence="6">
    <location>
        <begin position="243"/>
        <end position="261"/>
    </location>
</feature>
<dbReference type="EMBL" id="CP095074">
    <property type="protein sequence ID" value="UOQ92263.1"/>
    <property type="molecule type" value="Genomic_DNA"/>
</dbReference>
<evidence type="ECO:0000256" key="5">
    <source>
        <dbReference type="ARBA" id="ARBA00023136"/>
    </source>
</evidence>
<feature type="transmembrane region" description="Helical" evidence="6">
    <location>
        <begin position="144"/>
        <end position="162"/>
    </location>
</feature>
<feature type="domain" description="EamA" evidence="7">
    <location>
        <begin position="3"/>
        <end position="134"/>
    </location>
</feature>
<keyword evidence="5 6" id="KW-0472">Membrane</keyword>
<name>A0ABY4GVT8_9BACI</name>
<feature type="transmembrane region" description="Helical" evidence="6">
    <location>
        <begin position="211"/>
        <end position="231"/>
    </location>
</feature>
<proteinExistence type="inferred from homology"/>
<dbReference type="SUPFAM" id="SSF103481">
    <property type="entry name" value="Multidrug resistance efflux transporter EmrE"/>
    <property type="match status" value="2"/>
</dbReference>
<evidence type="ECO:0000256" key="6">
    <source>
        <dbReference type="SAM" id="Phobius"/>
    </source>
</evidence>
<feature type="transmembrane region" description="Helical" evidence="6">
    <location>
        <begin position="267"/>
        <end position="290"/>
    </location>
</feature>
<dbReference type="Pfam" id="PF00892">
    <property type="entry name" value="EamA"/>
    <property type="match status" value="2"/>
</dbReference>
<reference evidence="8 9" key="1">
    <citation type="submission" date="2022-04" db="EMBL/GenBank/DDBJ databases">
        <title>Halobacillus sp. isolated from saltern.</title>
        <authorList>
            <person name="Won M."/>
            <person name="Lee C.-M."/>
            <person name="Woen H.-Y."/>
            <person name="Kwon S.-W."/>
        </authorList>
    </citation>
    <scope>NUCLEOTIDE SEQUENCE [LARGE SCALE GENOMIC DNA]</scope>
    <source>
        <strain evidence="8 9">SSTM10-2</strain>
    </source>
</reference>
<dbReference type="InterPro" id="IPR037185">
    <property type="entry name" value="EmrE-like"/>
</dbReference>
<feature type="transmembrane region" description="Helical" evidence="6">
    <location>
        <begin position="183"/>
        <end position="205"/>
    </location>
</feature>
<evidence type="ECO:0000259" key="7">
    <source>
        <dbReference type="Pfam" id="PF00892"/>
    </source>
</evidence>
<sequence length="310" mass="33510">MTVFMYIFCLLVWGLNFIAVKIQGTPISLEVSLTYRIAGAALLFVILACLSRPSGRPSRSDALPIITFGVCNFALSYLFLYYGTIWSSAALVTLMFSMKAILTPIALRVFLGEKLHPRILIGGIVGIIAVCVVIYPLLSEEFNSAYLKGIGMALLGTLLTSVGDASSARNANRGVNPVYSNSVGGIVAALLLFIICAFEGQNFYIPTSTSYLAALAWLTILASFVAWMFYLKLVERIGASLSSYMVALFPAIGGIASVIIGDSKPTLYLFFGCLLGCVGAAIAMGFRLPFHRSLKKDFKRNQLSSNKKIT</sequence>
<comment type="similarity">
    <text evidence="2">Belongs to the EamA transporter family.</text>
</comment>
<evidence type="ECO:0000313" key="8">
    <source>
        <dbReference type="EMBL" id="UOQ92263.1"/>
    </source>
</evidence>
<evidence type="ECO:0000256" key="3">
    <source>
        <dbReference type="ARBA" id="ARBA00022692"/>
    </source>
</evidence>
<evidence type="ECO:0000256" key="1">
    <source>
        <dbReference type="ARBA" id="ARBA00004127"/>
    </source>
</evidence>
<dbReference type="RefSeq" id="WP_244751873.1">
    <property type="nucleotide sequence ID" value="NZ_CP095074.1"/>
</dbReference>
<dbReference type="Proteomes" id="UP000831880">
    <property type="component" value="Chromosome"/>
</dbReference>
<feature type="transmembrane region" description="Helical" evidence="6">
    <location>
        <begin position="34"/>
        <end position="50"/>
    </location>
</feature>
<feature type="transmembrane region" description="Helical" evidence="6">
    <location>
        <begin position="62"/>
        <end position="82"/>
    </location>
</feature>
<keyword evidence="9" id="KW-1185">Reference proteome</keyword>
<evidence type="ECO:0000256" key="4">
    <source>
        <dbReference type="ARBA" id="ARBA00022989"/>
    </source>
</evidence>
<gene>
    <name evidence="8" type="ORF">MUO14_17510</name>
</gene>
<feature type="transmembrane region" description="Helical" evidence="6">
    <location>
        <begin position="119"/>
        <end position="138"/>
    </location>
</feature>
<dbReference type="PANTHER" id="PTHR32322:SF2">
    <property type="entry name" value="EAMA DOMAIN-CONTAINING PROTEIN"/>
    <property type="match status" value="1"/>
</dbReference>
<dbReference type="InterPro" id="IPR000620">
    <property type="entry name" value="EamA_dom"/>
</dbReference>
<dbReference type="PANTHER" id="PTHR32322">
    <property type="entry name" value="INNER MEMBRANE TRANSPORTER"/>
    <property type="match status" value="1"/>
</dbReference>